<dbReference type="AlphaFoldDB" id="A0A7R8UTS1"/>
<dbReference type="Proteomes" id="UP000594454">
    <property type="component" value="Chromosome 4"/>
</dbReference>
<keyword evidence="4" id="KW-1185">Reference proteome</keyword>
<dbReference type="OrthoDB" id="7696636at2759"/>
<feature type="transmembrane region" description="Helical" evidence="2">
    <location>
        <begin position="52"/>
        <end position="75"/>
    </location>
</feature>
<gene>
    <name evidence="3" type="ORF">HERILL_LOCUS9655</name>
</gene>
<keyword evidence="2" id="KW-0812">Transmembrane</keyword>
<keyword evidence="2" id="KW-0472">Membrane</keyword>
<reference evidence="3 4" key="1">
    <citation type="submission" date="2020-11" db="EMBL/GenBank/DDBJ databases">
        <authorList>
            <person name="Wallbank WR R."/>
            <person name="Pardo Diaz C."/>
            <person name="Kozak K."/>
            <person name="Martin S."/>
            <person name="Jiggins C."/>
            <person name="Moest M."/>
            <person name="Warren A I."/>
            <person name="Generalovic N T."/>
            <person name="Byers J.R.P. K."/>
            <person name="Montejo-Kovacevich G."/>
            <person name="Yen C E."/>
        </authorList>
    </citation>
    <scope>NUCLEOTIDE SEQUENCE [LARGE SCALE GENOMIC DNA]</scope>
</reference>
<evidence type="ECO:0000256" key="1">
    <source>
        <dbReference type="SAM" id="MobiDB-lite"/>
    </source>
</evidence>
<evidence type="ECO:0000256" key="2">
    <source>
        <dbReference type="SAM" id="Phobius"/>
    </source>
</evidence>
<sequence>MYKTIRHGENSLQYTILPQNDDFRIEGKLSGNGSKGGSALRQAAKRGRKRSFFAYFGLLFVCTVIVGAILVPFLVSTEYLPTPSVWFLKRRIFMDGANYNNTATNESEHRENTSRSDSTIPLDDLPATTTHETRIATKLGSSVTDKNSIVTPTGLGRIYSNLAESFARVSTERAVTTHKWKDDDRLTAATASREVTTEKELVQITTPDSKESTTSSVNRNATSKRPIILPVLAKTNSVVKENGKWVKNRSEPEGWIRSHWPFIDPSTYFQWAVSMIFCDQFSFYYGFE</sequence>
<proteinExistence type="predicted"/>
<accession>A0A7R8UTS1</accession>
<evidence type="ECO:0000313" key="4">
    <source>
        <dbReference type="Proteomes" id="UP000594454"/>
    </source>
</evidence>
<dbReference type="FunCoup" id="A0A7R8UTS1">
    <property type="interactions" value="1"/>
</dbReference>
<keyword evidence="2" id="KW-1133">Transmembrane helix</keyword>
<evidence type="ECO:0000313" key="3">
    <source>
        <dbReference type="EMBL" id="CAD7086919.1"/>
    </source>
</evidence>
<protein>
    <submittedName>
        <fullName evidence="3">Uncharacterized protein</fullName>
    </submittedName>
</protein>
<dbReference type="InParanoid" id="A0A7R8UTS1"/>
<name>A0A7R8UTS1_HERIL</name>
<feature type="region of interest" description="Disordered" evidence="1">
    <location>
        <begin position="100"/>
        <end position="127"/>
    </location>
</feature>
<dbReference type="EMBL" id="LR899012">
    <property type="protein sequence ID" value="CAD7086919.1"/>
    <property type="molecule type" value="Genomic_DNA"/>
</dbReference>
<organism evidence="3 4">
    <name type="scientific">Hermetia illucens</name>
    <name type="common">Black soldier fly</name>
    <dbReference type="NCBI Taxonomy" id="343691"/>
    <lineage>
        <taxon>Eukaryota</taxon>
        <taxon>Metazoa</taxon>
        <taxon>Ecdysozoa</taxon>
        <taxon>Arthropoda</taxon>
        <taxon>Hexapoda</taxon>
        <taxon>Insecta</taxon>
        <taxon>Pterygota</taxon>
        <taxon>Neoptera</taxon>
        <taxon>Endopterygota</taxon>
        <taxon>Diptera</taxon>
        <taxon>Brachycera</taxon>
        <taxon>Stratiomyomorpha</taxon>
        <taxon>Stratiomyidae</taxon>
        <taxon>Hermetiinae</taxon>
        <taxon>Hermetia</taxon>
    </lineage>
</organism>